<protein>
    <submittedName>
        <fullName evidence="2">Uncharacterized protein</fullName>
    </submittedName>
</protein>
<organism evidence="2 3">
    <name type="scientific">Clostridium subterminale</name>
    <dbReference type="NCBI Taxonomy" id="1550"/>
    <lineage>
        <taxon>Bacteria</taxon>
        <taxon>Bacillati</taxon>
        <taxon>Bacillota</taxon>
        <taxon>Clostridia</taxon>
        <taxon>Eubacteriales</taxon>
        <taxon>Clostridiaceae</taxon>
        <taxon>Clostridium</taxon>
    </lineage>
</organism>
<keyword evidence="3" id="KW-1185">Reference proteome</keyword>
<evidence type="ECO:0000313" key="2">
    <source>
        <dbReference type="EMBL" id="GAA0766921.1"/>
    </source>
</evidence>
<dbReference type="Proteomes" id="UP001501047">
    <property type="component" value="Unassembled WGS sequence"/>
</dbReference>
<accession>A0ABN1KHF7</accession>
<keyword evidence="1" id="KW-0472">Membrane</keyword>
<feature type="transmembrane region" description="Helical" evidence="1">
    <location>
        <begin position="26"/>
        <end position="43"/>
    </location>
</feature>
<evidence type="ECO:0000313" key="3">
    <source>
        <dbReference type="Proteomes" id="UP001501047"/>
    </source>
</evidence>
<comment type="caution">
    <text evidence="2">The sequence shown here is derived from an EMBL/GenBank/DDBJ whole genome shotgun (WGS) entry which is preliminary data.</text>
</comment>
<dbReference type="EMBL" id="BAAACI010000001">
    <property type="protein sequence ID" value="GAA0766921.1"/>
    <property type="molecule type" value="Genomic_DNA"/>
</dbReference>
<gene>
    <name evidence="2" type="ORF">GCM10008908_05330</name>
</gene>
<proteinExistence type="predicted"/>
<evidence type="ECO:0000256" key="1">
    <source>
        <dbReference type="SAM" id="Phobius"/>
    </source>
</evidence>
<sequence>MDYGLIIILLATIIYYAFQYKKDKKAINLFFIFLFTGLMLYGTKYPIVSHLQQSHQKILGILFGVFALVLLFIGYRNNIKNKIHK</sequence>
<keyword evidence="1" id="KW-1133">Transmembrane helix</keyword>
<feature type="transmembrane region" description="Helical" evidence="1">
    <location>
        <begin position="58"/>
        <end position="75"/>
    </location>
</feature>
<name>A0ABN1KHF7_CLOSU</name>
<keyword evidence="1" id="KW-0812">Transmembrane</keyword>
<dbReference type="RefSeq" id="WP_343823379.1">
    <property type="nucleotide sequence ID" value="NZ_BAAACI010000001.1"/>
</dbReference>
<reference evidence="2 3" key="1">
    <citation type="journal article" date="2019" name="Int. J. Syst. Evol. Microbiol.">
        <title>The Global Catalogue of Microorganisms (GCM) 10K type strain sequencing project: providing services to taxonomists for standard genome sequencing and annotation.</title>
        <authorList>
            <consortium name="The Broad Institute Genomics Platform"/>
            <consortium name="The Broad Institute Genome Sequencing Center for Infectious Disease"/>
            <person name="Wu L."/>
            <person name="Ma J."/>
        </authorList>
    </citation>
    <scope>NUCLEOTIDE SEQUENCE [LARGE SCALE GENOMIC DNA]</scope>
    <source>
        <strain evidence="2 3">JCM 1417</strain>
    </source>
</reference>